<accession>A0A2T4TXZ8</accession>
<comment type="caution">
    <text evidence="3">The sequence shown here is derived from an EMBL/GenBank/DDBJ whole genome shotgun (WGS) entry which is preliminary data.</text>
</comment>
<evidence type="ECO:0000313" key="4">
    <source>
        <dbReference type="Proteomes" id="UP000241436"/>
    </source>
</evidence>
<evidence type="ECO:0000259" key="1">
    <source>
        <dbReference type="Pfam" id="PF06230"/>
    </source>
</evidence>
<feature type="domain" description="LpxI N-terminal" evidence="2">
    <location>
        <begin position="32"/>
        <end position="159"/>
    </location>
</feature>
<organism evidence="3 4">
    <name type="scientific">Candidatus Methylomirabilis limnetica</name>
    <dbReference type="NCBI Taxonomy" id="2033718"/>
    <lineage>
        <taxon>Bacteria</taxon>
        <taxon>Candidatus Methylomirabilota</taxon>
        <taxon>Candidatus Methylomirabilia</taxon>
        <taxon>Candidatus Methylomirabilales</taxon>
        <taxon>Candidatus Methylomirabilaceae</taxon>
        <taxon>Candidatus Methylomirabilis</taxon>
    </lineage>
</organism>
<proteinExistence type="predicted"/>
<dbReference type="Gene3D" id="3.40.50.20">
    <property type="match status" value="1"/>
</dbReference>
<protein>
    <recommendedName>
        <fullName evidence="5">UDP-2,3-diacylglucosamine pyrophosphatase</fullName>
    </recommendedName>
</protein>
<evidence type="ECO:0000259" key="2">
    <source>
        <dbReference type="Pfam" id="PF17930"/>
    </source>
</evidence>
<gene>
    <name evidence="3" type="ORF">CLG94_06770</name>
</gene>
<dbReference type="PANTHER" id="PTHR39962">
    <property type="entry name" value="BLL4848 PROTEIN"/>
    <property type="match status" value="1"/>
</dbReference>
<reference evidence="3 4" key="1">
    <citation type="submission" date="2017-09" db="EMBL/GenBank/DDBJ databases">
        <title>Bloom of a denitrifying methanotroph, Candidatus Methylomirabilis limnetica, in a deep stratified lake.</title>
        <authorList>
            <person name="Graf J.S."/>
            <person name="Marchant H.K."/>
            <person name="Tienken D."/>
            <person name="Hach P.F."/>
            <person name="Brand A."/>
            <person name="Schubert C.J."/>
            <person name="Kuypers M.M."/>
            <person name="Milucka J."/>
        </authorList>
    </citation>
    <scope>NUCLEOTIDE SEQUENCE [LARGE SCALE GENOMIC DNA]</scope>
    <source>
        <strain evidence="3 4">Zug</strain>
    </source>
</reference>
<sequence length="294" mass="31607">MQGNLRLSTWNWRAKPETRNSQLETVKSMECLGIIAGGGPLPVVAAREARMQGFKVVAVAIEEAASADLANEVDTICWVGAGQLGRLIAVLKQEKVTNAVMLGKVPLDRLFSRVKTDLDGLLLYLKLKDRRGDTILAGVGDALKQKGITLHDCRRFLSSIVLRKGMLTARAPSSLEQQDIDFGRELARAIAQLRIGQTVVVKRRTVLAVEAIEGTDAAIRRGGKLGNGGVVVVKVGRPDQDMRFDLPVIGPETVVALEEAGATALALDADQTLILDREKVVATADRLGLAMVAD</sequence>
<dbReference type="InterPro" id="IPR053174">
    <property type="entry name" value="LpxI"/>
</dbReference>
<dbReference type="InterPro" id="IPR010415">
    <property type="entry name" value="LpxI_C"/>
</dbReference>
<dbReference type="Pfam" id="PF06230">
    <property type="entry name" value="LpxI_C"/>
    <property type="match status" value="1"/>
</dbReference>
<dbReference type="PANTHER" id="PTHR39962:SF1">
    <property type="entry name" value="LPXI FAMILY PROTEIN"/>
    <property type="match status" value="1"/>
</dbReference>
<dbReference type="Pfam" id="PF17930">
    <property type="entry name" value="LpxI_N"/>
    <property type="match status" value="1"/>
</dbReference>
<dbReference type="Gene3D" id="3.40.140.80">
    <property type="match status" value="1"/>
</dbReference>
<evidence type="ECO:0008006" key="5">
    <source>
        <dbReference type="Google" id="ProtNLM"/>
    </source>
</evidence>
<evidence type="ECO:0000313" key="3">
    <source>
        <dbReference type="EMBL" id="PTL35992.1"/>
    </source>
</evidence>
<dbReference type="RefSeq" id="WP_107562114.1">
    <property type="nucleotide sequence ID" value="NZ_NVQC01000020.1"/>
</dbReference>
<keyword evidence="4" id="KW-1185">Reference proteome</keyword>
<dbReference type="EMBL" id="NVQC01000020">
    <property type="protein sequence ID" value="PTL35992.1"/>
    <property type="molecule type" value="Genomic_DNA"/>
</dbReference>
<dbReference type="AlphaFoldDB" id="A0A2T4TXZ8"/>
<name>A0A2T4TXZ8_9BACT</name>
<dbReference type="InterPro" id="IPR043167">
    <property type="entry name" value="LpxI_C_sf"/>
</dbReference>
<dbReference type="InterPro" id="IPR041255">
    <property type="entry name" value="LpxI_N"/>
</dbReference>
<dbReference type="Proteomes" id="UP000241436">
    <property type="component" value="Unassembled WGS sequence"/>
</dbReference>
<reference evidence="4" key="2">
    <citation type="journal article" date="2018" name="Environ. Microbiol.">
        <title>Bloom of a denitrifying methanotroph, 'Candidatus Methylomirabilis limnetica', in a deep stratified lake.</title>
        <authorList>
            <person name="Graf J.S."/>
            <person name="Mayr M.J."/>
            <person name="Marchant H.K."/>
            <person name="Tienken D."/>
            <person name="Hach P.F."/>
            <person name="Brand A."/>
            <person name="Schubert C.J."/>
            <person name="Kuypers M.M."/>
            <person name="Milucka J."/>
        </authorList>
    </citation>
    <scope>NUCLEOTIDE SEQUENCE [LARGE SCALE GENOMIC DNA]</scope>
    <source>
        <strain evidence="4">Zug</strain>
    </source>
</reference>
<dbReference type="OrthoDB" id="9789836at2"/>
<feature type="domain" description="LpxI C-terminal" evidence="1">
    <location>
        <begin position="164"/>
        <end position="291"/>
    </location>
</feature>